<accession>A0A7S3VM09</accession>
<feature type="compositionally biased region" description="Pro residues" evidence="1">
    <location>
        <begin position="104"/>
        <end position="114"/>
    </location>
</feature>
<evidence type="ECO:0000256" key="1">
    <source>
        <dbReference type="SAM" id="MobiDB-lite"/>
    </source>
</evidence>
<proteinExistence type="predicted"/>
<name>A0A7S3VM09_DUNTE</name>
<evidence type="ECO:0000313" key="2">
    <source>
        <dbReference type="EMBL" id="CAE0494098.1"/>
    </source>
</evidence>
<feature type="region of interest" description="Disordered" evidence="1">
    <location>
        <begin position="1"/>
        <end position="120"/>
    </location>
</feature>
<feature type="compositionally biased region" description="Polar residues" evidence="1">
    <location>
        <begin position="90"/>
        <end position="100"/>
    </location>
</feature>
<feature type="compositionally biased region" description="Polar residues" evidence="1">
    <location>
        <begin position="62"/>
        <end position="76"/>
    </location>
</feature>
<organism evidence="2">
    <name type="scientific">Dunaliella tertiolecta</name>
    <name type="common">Green alga</name>
    <dbReference type="NCBI Taxonomy" id="3047"/>
    <lineage>
        <taxon>Eukaryota</taxon>
        <taxon>Viridiplantae</taxon>
        <taxon>Chlorophyta</taxon>
        <taxon>core chlorophytes</taxon>
        <taxon>Chlorophyceae</taxon>
        <taxon>CS clade</taxon>
        <taxon>Chlamydomonadales</taxon>
        <taxon>Dunaliellaceae</taxon>
        <taxon>Dunaliella</taxon>
    </lineage>
</organism>
<dbReference type="AlphaFoldDB" id="A0A7S3VM09"/>
<feature type="compositionally biased region" description="Low complexity" evidence="1">
    <location>
        <begin position="46"/>
        <end position="60"/>
    </location>
</feature>
<gene>
    <name evidence="2" type="ORF">DTER00134_LOCUS9171</name>
</gene>
<dbReference type="EMBL" id="HBIP01015736">
    <property type="protein sequence ID" value="CAE0494098.1"/>
    <property type="molecule type" value="Transcribed_RNA"/>
</dbReference>
<reference evidence="2" key="1">
    <citation type="submission" date="2021-01" db="EMBL/GenBank/DDBJ databases">
        <authorList>
            <person name="Corre E."/>
            <person name="Pelletier E."/>
            <person name="Niang G."/>
            <person name="Scheremetjew M."/>
            <person name="Finn R."/>
            <person name="Kale V."/>
            <person name="Holt S."/>
            <person name="Cochrane G."/>
            <person name="Meng A."/>
            <person name="Brown T."/>
            <person name="Cohen L."/>
        </authorList>
    </citation>
    <scope>NUCLEOTIDE SEQUENCE</scope>
    <source>
        <strain evidence="2">CCMP1320</strain>
    </source>
</reference>
<protein>
    <submittedName>
        <fullName evidence="2">Uncharacterized protein</fullName>
    </submittedName>
</protein>
<sequence>MSSQHQEGGAPSSNGPPPGRRARRAATAAGILPGGALRPVLGGQLPSMPGASMSSSPADSRTMGSPTWPWQHQESPGASFAHMPAWRSPQHAQHSHQNGGSVMPPDPHLPPHLPPHLFSR</sequence>